<keyword evidence="3" id="KW-1185">Reference proteome</keyword>
<dbReference type="AlphaFoldDB" id="A0A8B6H1T7"/>
<gene>
    <name evidence="2" type="ORF">MGAL_10B019647</name>
</gene>
<name>A0A8B6H1T7_MYTGA</name>
<evidence type="ECO:0000256" key="1">
    <source>
        <dbReference type="SAM" id="MobiDB-lite"/>
    </source>
</evidence>
<evidence type="ECO:0000313" key="2">
    <source>
        <dbReference type="EMBL" id="VDI73124.1"/>
    </source>
</evidence>
<feature type="non-terminal residue" evidence="2">
    <location>
        <position position="1"/>
    </location>
</feature>
<reference evidence="2" key="1">
    <citation type="submission" date="2018-11" db="EMBL/GenBank/DDBJ databases">
        <authorList>
            <person name="Alioto T."/>
            <person name="Alioto T."/>
        </authorList>
    </citation>
    <scope>NUCLEOTIDE SEQUENCE</scope>
</reference>
<feature type="compositionally biased region" description="Acidic residues" evidence="1">
    <location>
        <begin position="71"/>
        <end position="83"/>
    </location>
</feature>
<dbReference type="OrthoDB" id="6162216at2759"/>
<protein>
    <submittedName>
        <fullName evidence="2">Uncharacterized protein</fullName>
    </submittedName>
</protein>
<evidence type="ECO:0000313" key="3">
    <source>
        <dbReference type="Proteomes" id="UP000596742"/>
    </source>
</evidence>
<comment type="caution">
    <text evidence="2">The sequence shown here is derived from an EMBL/GenBank/DDBJ whole genome shotgun (WGS) entry which is preliminary data.</text>
</comment>
<dbReference type="Proteomes" id="UP000596742">
    <property type="component" value="Unassembled WGS sequence"/>
</dbReference>
<proteinExistence type="predicted"/>
<organism evidence="2 3">
    <name type="scientific">Mytilus galloprovincialis</name>
    <name type="common">Mediterranean mussel</name>
    <dbReference type="NCBI Taxonomy" id="29158"/>
    <lineage>
        <taxon>Eukaryota</taxon>
        <taxon>Metazoa</taxon>
        <taxon>Spiralia</taxon>
        <taxon>Lophotrochozoa</taxon>
        <taxon>Mollusca</taxon>
        <taxon>Bivalvia</taxon>
        <taxon>Autobranchia</taxon>
        <taxon>Pteriomorphia</taxon>
        <taxon>Mytilida</taxon>
        <taxon>Mytiloidea</taxon>
        <taxon>Mytilidae</taxon>
        <taxon>Mytilinae</taxon>
        <taxon>Mytilus</taxon>
    </lineage>
</organism>
<feature type="region of interest" description="Disordered" evidence="1">
    <location>
        <begin position="1"/>
        <end position="26"/>
    </location>
</feature>
<accession>A0A8B6H1T7</accession>
<feature type="compositionally biased region" description="Basic and acidic residues" evidence="1">
    <location>
        <begin position="8"/>
        <end position="26"/>
    </location>
</feature>
<feature type="region of interest" description="Disordered" evidence="1">
    <location>
        <begin position="61"/>
        <end position="83"/>
    </location>
</feature>
<sequence length="83" mass="9492">MRSQLGRLTREGNKSGSGRKDDTQRDKWIKEKFGFLGPHIARIETRGGINLKEKLKAKYGTDACVDSPSEHEDEEESQEDDER</sequence>
<dbReference type="EMBL" id="UYJE01009399">
    <property type="protein sequence ID" value="VDI73124.1"/>
    <property type="molecule type" value="Genomic_DNA"/>
</dbReference>